<proteinExistence type="inferred from homology"/>
<evidence type="ECO:0000256" key="8">
    <source>
        <dbReference type="ARBA" id="ARBA00023002"/>
    </source>
</evidence>
<dbReference type="InterPro" id="IPR036922">
    <property type="entry name" value="Rieske_2Fe-2S_sf"/>
</dbReference>
<dbReference type="GO" id="GO:0005506">
    <property type="term" value="F:iron ion binding"/>
    <property type="evidence" value="ECO:0007669"/>
    <property type="project" value="InterPro"/>
</dbReference>
<dbReference type="InterPro" id="IPR017941">
    <property type="entry name" value="Rieske_2Fe-2S"/>
</dbReference>
<comment type="similarity">
    <text evidence="3">Belongs to the choline monooxygenase family.</text>
</comment>
<evidence type="ECO:0000256" key="7">
    <source>
        <dbReference type="ARBA" id="ARBA00022723"/>
    </source>
</evidence>
<sequence>MAPLTRTLPASWYCSSPLYQLERRAVFLKSWYLLGPLTRFHTVGEEIDYEMAGVPLSACRMSEDIHDIKVINKETRENMRFYTTETGLLFSTISDEAPSFDEFFPELKPLINTVDFTKLPYRRSIKYEGRFNWKTMVDGYQECLHCQYTHPSFSLYYPPTFYTVYNHKNFCQHVADPKKPHDGLFLYFFPNCTLNVYGGGMSSFRVCPTDKPGVTRMEFDYYNLETGDKFEEYFNFVRTVAMEDYELCEKAQENLEKGVYSEGILNPEKETGVAYYQQQVLDMHVDERVGRLDRAEHMQTALKISQRIASKTALSCCRPQLTASWLCVTHCSRFAKPGDYISLALADFTILLILSKDKIVRAFHNVCRHRAYAVTKKAAGSSLVLRCRYHGWTYDSKGKLLKAPHFDEIDGFDKSENSLFSIHTCTDRAGFVYISLDAERDIQPPNLKGLQNLALETGLRAGSKWLTGWSLNGAFNWKVFSSYDHQYAVSTSAPPSLVSLLPRIFYNLFRKSHFSTANCKTSAWAPGSVVFTFRSSPLWATATALPVSATQTTLQLEVFSTADLPLEEITVKNLKAFFEAYVGGLER</sequence>
<dbReference type="Gene3D" id="3.90.380.10">
    <property type="entry name" value="Naphthalene 1,2-dioxygenase Alpha Subunit, Chain A, domain 1"/>
    <property type="match status" value="3"/>
</dbReference>
<dbReference type="EC" id="1.14.15.7" evidence="4"/>
<protein>
    <recommendedName>
        <fullName evidence="5">Choline monooxygenase, chloroplastic</fullName>
        <ecNumber evidence="4">1.14.15.7</ecNumber>
    </recommendedName>
</protein>
<dbReference type="PANTHER" id="PTHR43756">
    <property type="entry name" value="CHOLINE MONOOXYGENASE, CHLOROPLASTIC"/>
    <property type="match status" value="1"/>
</dbReference>
<dbReference type="InterPro" id="IPR001663">
    <property type="entry name" value="Rng_hydr_dOase-A"/>
</dbReference>
<keyword evidence="6" id="KW-0001">2Fe-2S</keyword>
<accession>A0AAN6M6J9</accession>
<comment type="pathway">
    <text evidence="2">Amine and polyamine biosynthesis; betaine biosynthesis via choline pathway; betaine aldehyde from choline (monooxygenase route): step 1/1.</text>
</comment>
<dbReference type="Gene3D" id="2.102.10.10">
    <property type="entry name" value="Rieske [2Fe-2S] iron-sulphur domain"/>
    <property type="match status" value="2"/>
</dbReference>
<reference evidence="13 14" key="1">
    <citation type="submission" date="2021-02" db="EMBL/GenBank/DDBJ databases">
        <title>Genome assembly of Pseudopithomyces chartarum.</title>
        <authorList>
            <person name="Jauregui R."/>
            <person name="Singh J."/>
            <person name="Voisey C."/>
        </authorList>
    </citation>
    <scope>NUCLEOTIDE SEQUENCE [LARGE SCALE GENOMIC DNA]</scope>
    <source>
        <strain evidence="13 14">AGR01</strain>
    </source>
</reference>
<evidence type="ECO:0000256" key="4">
    <source>
        <dbReference type="ARBA" id="ARBA00012763"/>
    </source>
</evidence>
<evidence type="ECO:0000313" key="13">
    <source>
        <dbReference type="EMBL" id="KAK3216120.1"/>
    </source>
</evidence>
<dbReference type="PROSITE" id="PS51296">
    <property type="entry name" value="RIESKE"/>
    <property type="match status" value="1"/>
</dbReference>
<dbReference type="CDD" id="cd00680">
    <property type="entry name" value="RHO_alpha_C"/>
    <property type="match status" value="1"/>
</dbReference>
<organism evidence="13 14">
    <name type="scientific">Pseudopithomyces chartarum</name>
    <dbReference type="NCBI Taxonomy" id="1892770"/>
    <lineage>
        <taxon>Eukaryota</taxon>
        <taxon>Fungi</taxon>
        <taxon>Dikarya</taxon>
        <taxon>Ascomycota</taxon>
        <taxon>Pezizomycotina</taxon>
        <taxon>Dothideomycetes</taxon>
        <taxon>Pleosporomycetidae</taxon>
        <taxon>Pleosporales</taxon>
        <taxon>Massarineae</taxon>
        <taxon>Didymosphaeriaceae</taxon>
        <taxon>Pseudopithomyces</taxon>
    </lineage>
</organism>
<comment type="function">
    <text evidence="1">Catalyzes the first step of the osmoprotectant glycine betaine synthesis.</text>
</comment>
<dbReference type="SUPFAM" id="SSF55961">
    <property type="entry name" value="Bet v1-like"/>
    <property type="match status" value="1"/>
</dbReference>
<gene>
    <name evidence="13" type="ORF">GRF29_8g2193075</name>
</gene>
<feature type="domain" description="Rieske" evidence="12">
    <location>
        <begin position="336"/>
        <end position="415"/>
    </location>
</feature>
<dbReference type="GO" id="GO:0019133">
    <property type="term" value="F:choline monooxygenase activity"/>
    <property type="evidence" value="ECO:0007669"/>
    <property type="project" value="UniProtKB-EC"/>
</dbReference>
<evidence type="ECO:0000256" key="5">
    <source>
        <dbReference type="ARBA" id="ARBA00014931"/>
    </source>
</evidence>
<dbReference type="Pfam" id="PF00848">
    <property type="entry name" value="Ring_hydroxyl_A"/>
    <property type="match status" value="2"/>
</dbReference>
<evidence type="ECO:0000256" key="9">
    <source>
        <dbReference type="ARBA" id="ARBA00023004"/>
    </source>
</evidence>
<evidence type="ECO:0000259" key="12">
    <source>
        <dbReference type="PROSITE" id="PS51296"/>
    </source>
</evidence>
<dbReference type="EMBL" id="WVTA01000002">
    <property type="protein sequence ID" value="KAK3216120.1"/>
    <property type="molecule type" value="Genomic_DNA"/>
</dbReference>
<keyword evidence="7" id="KW-0479">Metal-binding</keyword>
<evidence type="ECO:0000256" key="6">
    <source>
        <dbReference type="ARBA" id="ARBA00022714"/>
    </source>
</evidence>
<dbReference type="PANTHER" id="PTHR43756:SF6">
    <property type="entry name" value="CLUSTER-BINDING PROTEIN, PUTATIVE (AFU_ORTHOLOGUE AFUA_6G03920)-RELATED"/>
    <property type="match status" value="1"/>
</dbReference>
<dbReference type="Proteomes" id="UP001280581">
    <property type="component" value="Unassembled WGS sequence"/>
</dbReference>
<evidence type="ECO:0000256" key="10">
    <source>
        <dbReference type="ARBA" id="ARBA00023014"/>
    </source>
</evidence>
<comment type="caution">
    <text evidence="13">The sequence shown here is derived from an EMBL/GenBank/DDBJ whole genome shotgun (WGS) entry which is preliminary data.</text>
</comment>
<feature type="non-terminal residue" evidence="13">
    <location>
        <position position="587"/>
    </location>
</feature>
<dbReference type="GO" id="GO:0051537">
    <property type="term" value="F:2 iron, 2 sulfur cluster binding"/>
    <property type="evidence" value="ECO:0007669"/>
    <property type="project" value="UniProtKB-KW"/>
</dbReference>
<keyword evidence="10" id="KW-0411">Iron-sulfur</keyword>
<evidence type="ECO:0000256" key="2">
    <source>
        <dbReference type="ARBA" id="ARBA00004866"/>
    </source>
</evidence>
<evidence type="ECO:0000313" key="14">
    <source>
        <dbReference type="Proteomes" id="UP001280581"/>
    </source>
</evidence>
<dbReference type="SUPFAM" id="SSF50022">
    <property type="entry name" value="ISP domain"/>
    <property type="match status" value="2"/>
</dbReference>
<evidence type="ECO:0000256" key="11">
    <source>
        <dbReference type="ARBA" id="ARBA00049097"/>
    </source>
</evidence>
<dbReference type="InterPro" id="IPR015879">
    <property type="entry name" value="Ring_hydroxy_dOase_asu_C_dom"/>
</dbReference>
<dbReference type="CDD" id="cd03469">
    <property type="entry name" value="Rieske_RO_Alpha_N"/>
    <property type="match status" value="1"/>
</dbReference>
<evidence type="ECO:0000256" key="3">
    <source>
        <dbReference type="ARBA" id="ARBA00010848"/>
    </source>
</evidence>
<dbReference type="AlphaFoldDB" id="A0AAN6M6J9"/>
<keyword evidence="9" id="KW-0408">Iron</keyword>
<keyword evidence="8" id="KW-0560">Oxidoreductase</keyword>
<evidence type="ECO:0000256" key="1">
    <source>
        <dbReference type="ARBA" id="ARBA00002149"/>
    </source>
</evidence>
<comment type="catalytic activity">
    <reaction evidence="11">
        <text>choline + 2 reduced [2Fe-2S]-[ferredoxin] + O2 + 2 H(+) = betaine aldehyde hydrate + 2 oxidized [2Fe-2S]-[ferredoxin] + H2O</text>
        <dbReference type="Rhea" id="RHEA:17769"/>
        <dbReference type="Rhea" id="RHEA-COMP:10000"/>
        <dbReference type="Rhea" id="RHEA-COMP:10001"/>
        <dbReference type="ChEBI" id="CHEBI:15354"/>
        <dbReference type="ChEBI" id="CHEBI:15377"/>
        <dbReference type="ChEBI" id="CHEBI:15378"/>
        <dbReference type="ChEBI" id="CHEBI:15379"/>
        <dbReference type="ChEBI" id="CHEBI:15870"/>
        <dbReference type="ChEBI" id="CHEBI:33737"/>
        <dbReference type="ChEBI" id="CHEBI:33738"/>
        <dbReference type="EC" id="1.14.15.7"/>
    </reaction>
</comment>
<keyword evidence="14" id="KW-1185">Reference proteome</keyword>
<name>A0AAN6M6J9_9PLEO</name>
<dbReference type="Pfam" id="PF00355">
    <property type="entry name" value="Rieske"/>
    <property type="match status" value="1"/>
</dbReference>